<reference evidence="2 3" key="1">
    <citation type="journal article" date="2014" name="Genome Announc.">
        <title>Complete Genome Sequence of Polychlorinated Biphenyl Degrader Comamonas testosteroni TK102 (NBRC 109938).</title>
        <authorList>
            <person name="Fukuda K."/>
            <person name="Hosoyama A."/>
            <person name="Tsuchikane K."/>
            <person name="Ohji S."/>
            <person name="Yamazoe A."/>
            <person name="Fujita N."/>
            <person name="Shintani M."/>
            <person name="Kimbara K."/>
        </authorList>
    </citation>
    <scope>NUCLEOTIDE SEQUENCE [LARGE SCALE GENOMIC DNA]</scope>
    <source>
        <strain evidence="2">TK102</strain>
    </source>
</reference>
<sequence length="65" mass="7444">MSLTINLAGVGIVLIYWLIDSNLIYIKLEFSLSKKRKEGARLRPAWLKALSVRRKKGRMGGLLMR</sequence>
<keyword evidence="1" id="KW-0472">Membrane</keyword>
<proteinExistence type="predicted"/>
<name>A0A076PXK4_COMTE</name>
<organism evidence="2 3">
    <name type="scientific">Comamonas testosteroni TK102</name>
    <dbReference type="NCBI Taxonomy" id="1392005"/>
    <lineage>
        <taxon>Bacteria</taxon>
        <taxon>Pseudomonadati</taxon>
        <taxon>Pseudomonadota</taxon>
        <taxon>Betaproteobacteria</taxon>
        <taxon>Burkholderiales</taxon>
        <taxon>Comamonadaceae</taxon>
        <taxon>Comamonas</taxon>
    </lineage>
</organism>
<dbReference type="EMBL" id="CP006704">
    <property type="protein sequence ID" value="AIJ48102.1"/>
    <property type="molecule type" value="Genomic_DNA"/>
</dbReference>
<dbReference type="KEGG" id="ctes:O987_20040"/>
<dbReference type="AlphaFoldDB" id="A0A076PXK4"/>
<keyword evidence="1" id="KW-1133">Transmembrane helix</keyword>
<accession>A0A076PXK4</accession>
<evidence type="ECO:0000313" key="2">
    <source>
        <dbReference type="EMBL" id="AIJ48102.1"/>
    </source>
</evidence>
<keyword evidence="1" id="KW-0812">Transmembrane</keyword>
<evidence type="ECO:0000313" key="3">
    <source>
        <dbReference type="Proteomes" id="UP000028782"/>
    </source>
</evidence>
<gene>
    <name evidence="2" type="ORF">O987_20040</name>
</gene>
<evidence type="ECO:0000256" key="1">
    <source>
        <dbReference type="SAM" id="Phobius"/>
    </source>
</evidence>
<protein>
    <submittedName>
        <fullName evidence="2">Uncharacterized protein</fullName>
    </submittedName>
</protein>
<dbReference type="Proteomes" id="UP000028782">
    <property type="component" value="Chromosome"/>
</dbReference>
<feature type="transmembrane region" description="Helical" evidence="1">
    <location>
        <begin position="6"/>
        <end position="26"/>
    </location>
</feature>
<dbReference type="HOGENOM" id="CLU_2842263_0_0_4"/>